<dbReference type="AlphaFoldDB" id="A0A9N9LCP3"/>
<dbReference type="SUPFAM" id="SSF82282">
    <property type="entry name" value="Homocysteine S-methyltransferase"/>
    <property type="match status" value="1"/>
</dbReference>
<feature type="compositionally biased region" description="Acidic residues" evidence="6">
    <location>
        <begin position="192"/>
        <end position="201"/>
    </location>
</feature>
<evidence type="ECO:0000313" key="9">
    <source>
        <dbReference type="Proteomes" id="UP000696280"/>
    </source>
</evidence>
<comment type="cofactor">
    <cofactor evidence="5">
        <name>Zn(2+)</name>
        <dbReference type="ChEBI" id="CHEBI:29105"/>
    </cofactor>
</comment>
<feature type="binding site" evidence="5">
    <location>
        <position position="386"/>
    </location>
    <ligand>
        <name>Zn(2+)</name>
        <dbReference type="ChEBI" id="CHEBI:29105"/>
    </ligand>
</feature>
<dbReference type="PROSITE" id="PS50970">
    <property type="entry name" value="HCY"/>
    <property type="match status" value="1"/>
</dbReference>
<keyword evidence="3 5" id="KW-0479">Metal-binding</keyword>
<name>A0A9N9LCP3_9HELO</name>
<evidence type="ECO:0000313" key="8">
    <source>
        <dbReference type="EMBL" id="CAG8961802.1"/>
    </source>
</evidence>
<dbReference type="InterPro" id="IPR036589">
    <property type="entry name" value="HCY_dom_sf"/>
</dbReference>
<evidence type="ECO:0000256" key="3">
    <source>
        <dbReference type="ARBA" id="ARBA00022723"/>
    </source>
</evidence>
<dbReference type="GO" id="GO:0008898">
    <property type="term" value="F:S-adenosylmethionine-homocysteine S-methyltransferase activity"/>
    <property type="evidence" value="ECO:0007669"/>
    <property type="project" value="TreeGrafter"/>
</dbReference>
<feature type="region of interest" description="Disordered" evidence="6">
    <location>
        <begin position="85"/>
        <end position="105"/>
    </location>
</feature>
<evidence type="ECO:0000256" key="4">
    <source>
        <dbReference type="ARBA" id="ARBA00022833"/>
    </source>
</evidence>
<dbReference type="GO" id="GO:0032259">
    <property type="term" value="P:methylation"/>
    <property type="evidence" value="ECO:0007669"/>
    <property type="project" value="UniProtKB-KW"/>
</dbReference>
<evidence type="ECO:0000256" key="2">
    <source>
        <dbReference type="ARBA" id="ARBA00022679"/>
    </source>
</evidence>
<dbReference type="GO" id="GO:0046872">
    <property type="term" value="F:metal ion binding"/>
    <property type="evidence" value="ECO:0007669"/>
    <property type="project" value="UniProtKB-KW"/>
</dbReference>
<keyword evidence="4 5" id="KW-0862">Zinc</keyword>
<dbReference type="Proteomes" id="UP000696280">
    <property type="component" value="Unassembled WGS sequence"/>
</dbReference>
<dbReference type="InterPro" id="IPR003726">
    <property type="entry name" value="HCY_dom"/>
</dbReference>
<dbReference type="PANTHER" id="PTHR46015">
    <property type="entry name" value="ZGC:172121"/>
    <property type="match status" value="1"/>
</dbReference>
<evidence type="ECO:0000256" key="6">
    <source>
        <dbReference type="SAM" id="MobiDB-lite"/>
    </source>
</evidence>
<dbReference type="PANTHER" id="PTHR46015:SF1">
    <property type="entry name" value="HOMOCYSTEINE S-METHYLTRANSFERASE-LIKE ISOFORM 1"/>
    <property type="match status" value="1"/>
</dbReference>
<organism evidence="8 9">
    <name type="scientific">Hymenoscyphus fraxineus</name>
    <dbReference type="NCBI Taxonomy" id="746836"/>
    <lineage>
        <taxon>Eukaryota</taxon>
        <taxon>Fungi</taxon>
        <taxon>Dikarya</taxon>
        <taxon>Ascomycota</taxon>
        <taxon>Pezizomycotina</taxon>
        <taxon>Leotiomycetes</taxon>
        <taxon>Helotiales</taxon>
        <taxon>Helotiaceae</taxon>
        <taxon>Hymenoscyphus</taxon>
    </lineage>
</organism>
<evidence type="ECO:0000256" key="1">
    <source>
        <dbReference type="ARBA" id="ARBA00022603"/>
    </source>
</evidence>
<feature type="binding site" evidence="5">
    <location>
        <position position="385"/>
    </location>
    <ligand>
        <name>Zn(2+)</name>
        <dbReference type="ChEBI" id="CHEBI:29105"/>
    </ligand>
</feature>
<comment type="caution">
    <text evidence="8">The sequence shown here is derived from an EMBL/GenBank/DDBJ whole genome shotgun (WGS) entry which is preliminary data.</text>
</comment>
<gene>
    <name evidence="8" type="ORF">HYFRA_00013978</name>
</gene>
<keyword evidence="9" id="KW-1185">Reference proteome</keyword>
<dbReference type="EMBL" id="CAJVRL010000116">
    <property type="protein sequence ID" value="CAG8961802.1"/>
    <property type="molecule type" value="Genomic_DNA"/>
</dbReference>
<sequence>MSNPPKPPKRIPLTLLDGGLGTTLTSAPYNIPFTSAHPLWSSHLLLTPSSREVLRSAQKTFVDAGADVLLSATYQASFRGFAGTEISGGDGKENGDGGEGGWRGIGREEAGRLMRGGVRIARECFVDRDREREGSGKVALSLGAYGATTIPGTEYSGLYDDLHTTVSQLAGWHSERLSVYLPSSTNPNNKDVEEEEEEDDEQVKKEKKECWENINWIAFETLPTRNEILAVRRVMDSVPVVGAEKPFWISCVFPGEQNLLPDGSSCFQVVEAMLGSASEAGEEERGRVPDGIGINCTKVSKLESLVLEFEDATKEVLGREGRGEWPVLVVYPDGTKGEVYNTATKVWEMGESVGECLGPWDEIVFGIVMRARERGLWREIFVGGCCKSTAEDIGKLRRRIDEL</sequence>
<evidence type="ECO:0000259" key="7">
    <source>
        <dbReference type="PROSITE" id="PS50970"/>
    </source>
</evidence>
<dbReference type="Pfam" id="PF02574">
    <property type="entry name" value="S-methyl_trans"/>
    <property type="match status" value="1"/>
</dbReference>
<reference evidence="8" key="1">
    <citation type="submission" date="2021-07" db="EMBL/GenBank/DDBJ databases">
        <authorList>
            <person name="Durling M."/>
        </authorList>
    </citation>
    <scope>NUCLEOTIDE SEQUENCE</scope>
</reference>
<dbReference type="OrthoDB" id="261426at2759"/>
<protein>
    <recommendedName>
        <fullName evidence="7">Hcy-binding domain-containing protein</fullName>
    </recommendedName>
</protein>
<feature type="binding site" evidence="5">
    <location>
        <position position="296"/>
    </location>
    <ligand>
        <name>Zn(2+)</name>
        <dbReference type="ChEBI" id="CHEBI:29105"/>
    </ligand>
</feature>
<feature type="region of interest" description="Disordered" evidence="6">
    <location>
        <begin position="182"/>
        <end position="203"/>
    </location>
</feature>
<proteinExistence type="predicted"/>
<evidence type="ECO:0000256" key="5">
    <source>
        <dbReference type="PROSITE-ProRule" id="PRU00333"/>
    </source>
</evidence>
<dbReference type="Gene3D" id="3.20.20.330">
    <property type="entry name" value="Homocysteine-binding-like domain"/>
    <property type="match status" value="1"/>
</dbReference>
<keyword evidence="2 5" id="KW-0808">Transferase</keyword>
<dbReference type="InterPro" id="IPR051486">
    <property type="entry name" value="Hcy_S-methyltransferase"/>
</dbReference>
<dbReference type="GO" id="GO:0009086">
    <property type="term" value="P:methionine biosynthetic process"/>
    <property type="evidence" value="ECO:0007669"/>
    <property type="project" value="TreeGrafter"/>
</dbReference>
<keyword evidence="1 5" id="KW-0489">Methyltransferase</keyword>
<dbReference type="GO" id="GO:0033528">
    <property type="term" value="P:S-methylmethionine cycle"/>
    <property type="evidence" value="ECO:0007669"/>
    <property type="project" value="TreeGrafter"/>
</dbReference>
<feature type="domain" description="Hcy-binding" evidence="7">
    <location>
        <begin position="2"/>
        <end position="400"/>
    </location>
</feature>
<accession>A0A9N9LCP3</accession>